<dbReference type="GO" id="GO:0005737">
    <property type="term" value="C:cytoplasm"/>
    <property type="evidence" value="ECO:0007669"/>
    <property type="project" value="UniProtKB-SubCell"/>
</dbReference>
<dbReference type="PANTHER" id="PTHR33603">
    <property type="entry name" value="METHYLTRANSFERASE"/>
    <property type="match status" value="1"/>
</dbReference>
<dbReference type="InterPro" id="IPR029026">
    <property type="entry name" value="tRNA_m1G_MTases_N"/>
</dbReference>
<keyword evidence="4 6" id="KW-0949">S-adenosyl-L-methionine</keyword>
<comment type="subunit">
    <text evidence="6">Homodimer.</text>
</comment>
<keyword evidence="6" id="KW-0963">Cytoplasm</keyword>
<dbReference type="InterPro" id="IPR003742">
    <property type="entry name" value="RlmH-like"/>
</dbReference>
<keyword evidence="3 6" id="KW-0808">Transferase</keyword>
<dbReference type="EMBL" id="CTRP01000003">
    <property type="protein sequence ID" value="CQR71063.1"/>
    <property type="molecule type" value="Genomic_DNA"/>
</dbReference>
<keyword evidence="8" id="KW-1185">Reference proteome</keyword>
<evidence type="ECO:0000313" key="8">
    <source>
        <dbReference type="Proteomes" id="UP000049855"/>
    </source>
</evidence>
<dbReference type="EC" id="2.1.1.177" evidence="6"/>
<proteinExistence type="inferred from homology"/>
<dbReference type="AlphaFoldDB" id="A0A0U1KVX5"/>
<evidence type="ECO:0000256" key="6">
    <source>
        <dbReference type="HAMAP-Rule" id="MF_00658"/>
    </source>
</evidence>
<dbReference type="Pfam" id="PF02590">
    <property type="entry name" value="SPOUT_MTase"/>
    <property type="match status" value="1"/>
</dbReference>
<comment type="function">
    <text evidence="6">Specifically methylates the pseudouridine at position 1915 (m3Psi1915) in 23S rRNA.</text>
</comment>
<dbReference type="SUPFAM" id="SSF75217">
    <property type="entry name" value="alpha/beta knot"/>
    <property type="match status" value="1"/>
</dbReference>
<evidence type="ECO:0000313" key="7">
    <source>
        <dbReference type="EMBL" id="CQR71063.1"/>
    </source>
</evidence>
<evidence type="ECO:0000256" key="3">
    <source>
        <dbReference type="ARBA" id="ARBA00022679"/>
    </source>
</evidence>
<dbReference type="CDD" id="cd18081">
    <property type="entry name" value="RlmH-like"/>
    <property type="match status" value="1"/>
</dbReference>
<dbReference type="Proteomes" id="UP000049855">
    <property type="component" value="Unassembled WGS sequence"/>
</dbReference>
<comment type="catalytic activity">
    <reaction evidence="6">
        <text>pseudouridine(1915) in 23S rRNA + S-adenosyl-L-methionine = N(3)-methylpseudouridine(1915) in 23S rRNA + S-adenosyl-L-homocysteine + H(+)</text>
        <dbReference type="Rhea" id="RHEA:42752"/>
        <dbReference type="Rhea" id="RHEA-COMP:10221"/>
        <dbReference type="Rhea" id="RHEA-COMP:10222"/>
        <dbReference type="ChEBI" id="CHEBI:15378"/>
        <dbReference type="ChEBI" id="CHEBI:57856"/>
        <dbReference type="ChEBI" id="CHEBI:59789"/>
        <dbReference type="ChEBI" id="CHEBI:65314"/>
        <dbReference type="ChEBI" id="CHEBI:74486"/>
        <dbReference type="EC" id="2.1.1.177"/>
    </reaction>
</comment>
<accession>A0A0U1KVX5</accession>
<keyword evidence="1 6" id="KW-0698">rRNA processing</keyword>
<organism evidence="7 8">
    <name type="scientific">Sporomusa ovata</name>
    <dbReference type="NCBI Taxonomy" id="2378"/>
    <lineage>
        <taxon>Bacteria</taxon>
        <taxon>Bacillati</taxon>
        <taxon>Bacillota</taxon>
        <taxon>Negativicutes</taxon>
        <taxon>Selenomonadales</taxon>
        <taxon>Sporomusaceae</taxon>
        <taxon>Sporomusa</taxon>
    </lineage>
</organism>
<comment type="similarity">
    <text evidence="5 6">Belongs to the RNA methyltransferase RlmH family.</text>
</comment>
<feature type="binding site" evidence="6">
    <location>
        <position position="76"/>
    </location>
    <ligand>
        <name>S-adenosyl-L-methionine</name>
        <dbReference type="ChEBI" id="CHEBI:59789"/>
    </ligand>
</feature>
<dbReference type="HAMAP" id="MF_00658">
    <property type="entry name" value="23SrRNA_methyltr_H"/>
    <property type="match status" value="1"/>
</dbReference>
<feature type="binding site" evidence="6">
    <location>
        <begin position="127"/>
        <end position="132"/>
    </location>
    <ligand>
        <name>S-adenosyl-L-methionine</name>
        <dbReference type="ChEBI" id="CHEBI:59789"/>
    </ligand>
</feature>
<protein>
    <recommendedName>
        <fullName evidence="6">Ribosomal RNA large subunit methyltransferase H</fullName>
        <ecNumber evidence="6">2.1.1.177</ecNumber>
    </recommendedName>
    <alternativeName>
        <fullName evidence="6">23S rRNA (pseudouridine1915-N3)-methyltransferase</fullName>
    </alternativeName>
    <alternativeName>
        <fullName evidence="6">23S rRNA m3Psi1915 methyltransferase</fullName>
    </alternativeName>
    <alternativeName>
        <fullName evidence="6">rRNA (pseudouridine-N3-)-methyltransferase RlmH</fullName>
    </alternativeName>
</protein>
<comment type="subcellular location">
    <subcellularLocation>
        <location evidence="6">Cytoplasm</location>
    </subcellularLocation>
</comment>
<dbReference type="GO" id="GO:0070038">
    <property type="term" value="F:rRNA (pseudouridine-N3-)-methyltransferase activity"/>
    <property type="evidence" value="ECO:0007669"/>
    <property type="project" value="UniProtKB-UniRule"/>
</dbReference>
<sequence length="159" mass="17760">MKITIAAIGKIKEKYLTVGIQEFLRRLPPYCKLDIVELAEERMPDNPSAAEKIQALTREGERLLKAVRPASYLIVLDVAGQAMSSEQLSARFDSLALGGQSDITFIIGGAFGLSAEVVAAAKERLSFSKMTFTHQMIRLLLVEQIYRAFKISRGEPYHW</sequence>
<evidence type="ECO:0000256" key="1">
    <source>
        <dbReference type="ARBA" id="ARBA00022552"/>
    </source>
</evidence>
<dbReference type="NCBIfam" id="TIGR00246">
    <property type="entry name" value="tRNA_RlmH_YbeA"/>
    <property type="match status" value="1"/>
</dbReference>
<dbReference type="NCBIfam" id="NF000985">
    <property type="entry name" value="PRK00103.1-3"/>
    <property type="match status" value="1"/>
</dbReference>
<evidence type="ECO:0000256" key="2">
    <source>
        <dbReference type="ARBA" id="ARBA00022603"/>
    </source>
</evidence>
<gene>
    <name evidence="6" type="primary">rlmH</name>
    <name evidence="7" type="ORF">SpAn4DRAFT_2041</name>
</gene>
<evidence type="ECO:0000256" key="4">
    <source>
        <dbReference type="ARBA" id="ARBA00022691"/>
    </source>
</evidence>
<dbReference type="PANTHER" id="PTHR33603:SF1">
    <property type="entry name" value="RIBOSOMAL RNA LARGE SUBUNIT METHYLTRANSFERASE H"/>
    <property type="match status" value="1"/>
</dbReference>
<evidence type="ECO:0000256" key="5">
    <source>
        <dbReference type="ARBA" id="ARBA00038303"/>
    </source>
</evidence>
<dbReference type="RefSeq" id="WP_021169769.1">
    <property type="nucleotide sequence ID" value="NZ_CTRP01000003.1"/>
</dbReference>
<dbReference type="PIRSF" id="PIRSF004505">
    <property type="entry name" value="MT_bac"/>
    <property type="match status" value="1"/>
</dbReference>
<name>A0A0U1KVX5_9FIRM</name>
<dbReference type="InterPro" id="IPR029028">
    <property type="entry name" value="Alpha/beta_knot_MTases"/>
</dbReference>
<dbReference type="Gene3D" id="3.40.1280.10">
    <property type="match status" value="1"/>
</dbReference>
<reference evidence="8" key="1">
    <citation type="submission" date="2015-03" db="EMBL/GenBank/DDBJ databases">
        <authorList>
            <person name="Nijsse Bart"/>
        </authorList>
    </citation>
    <scope>NUCLEOTIDE SEQUENCE [LARGE SCALE GENOMIC DNA]</scope>
</reference>
<feature type="binding site" evidence="6">
    <location>
        <position position="108"/>
    </location>
    <ligand>
        <name>S-adenosyl-L-methionine</name>
        <dbReference type="ChEBI" id="CHEBI:59789"/>
    </ligand>
</feature>
<keyword evidence="2 6" id="KW-0489">Methyltransferase</keyword>